<dbReference type="EMBL" id="KK852463">
    <property type="protein sequence ID" value="KDR23404.1"/>
    <property type="molecule type" value="Genomic_DNA"/>
</dbReference>
<evidence type="ECO:0000313" key="1">
    <source>
        <dbReference type="EMBL" id="KDR23404.1"/>
    </source>
</evidence>
<keyword evidence="2" id="KW-1185">Reference proteome</keyword>
<accession>A0A067RU85</accession>
<dbReference type="eggNOG" id="ENOG502S02F">
    <property type="taxonomic scope" value="Eukaryota"/>
</dbReference>
<dbReference type="OrthoDB" id="409543at2759"/>
<reference evidence="1 2" key="1">
    <citation type="journal article" date="2014" name="Nat. Commun.">
        <title>Molecular traces of alternative social organization in a termite genome.</title>
        <authorList>
            <person name="Terrapon N."/>
            <person name="Li C."/>
            <person name="Robertson H.M."/>
            <person name="Ji L."/>
            <person name="Meng X."/>
            <person name="Booth W."/>
            <person name="Chen Z."/>
            <person name="Childers C.P."/>
            <person name="Glastad K.M."/>
            <person name="Gokhale K."/>
            <person name="Gowin J."/>
            <person name="Gronenberg W."/>
            <person name="Hermansen R.A."/>
            <person name="Hu H."/>
            <person name="Hunt B.G."/>
            <person name="Huylmans A.K."/>
            <person name="Khalil S.M."/>
            <person name="Mitchell R.D."/>
            <person name="Munoz-Torres M.C."/>
            <person name="Mustard J.A."/>
            <person name="Pan H."/>
            <person name="Reese J.T."/>
            <person name="Scharf M.E."/>
            <person name="Sun F."/>
            <person name="Vogel H."/>
            <person name="Xiao J."/>
            <person name="Yang W."/>
            <person name="Yang Z."/>
            <person name="Yang Z."/>
            <person name="Zhou J."/>
            <person name="Zhu J."/>
            <person name="Brent C.S."/>
            <person name="Elsik C.G."/>
            <person name="Goodisman M.A."/>
            <person name="Liberles D.A."/>
            <person name="Roe R.M."/>
            <person name="Vargo E.L."/>
            <person name="Vilcinskas A."/>
            <person name="Wang J."/>
            <person name="Bornberg-Bauer E."/>
            <person name="Korb J."/>
            <person name="Zhang G."/>
            <person name="Liebig J."/>
        </authorList>
    </citation>
    <scope>NUCLEOTIDE SEQUENCE [LARGE SCALE GENOMIC DNA]</scope>
    <source>
        <tissue evidence="1">Whole organism</tissue>
    </source>
</reference>
<proteinExistence type="predicted"/>
<gene>
    <name evidence="1" type="ORF">L798_05372</name>
</gene>
<sequence>MWKIHIWKGPQRMLMMMKRYTRVGGAGVLLALGILLLYVIFWCSRKEPQPLQRLSYRPELFDIVKESIFTGFNNETGSKNGEYIIPNIIHFLFFGESRISYVAAVCVLAAFKNQHPEKILVHTDVDSFRGPHWEKLKNTPNLTIEVHKIQMPNEIFGQKINHVWHAGDVTRIKILMDYGGIFLDNDSYLVRSLDCFRKYEMALGLDENGYIGTQVLVAHKEARFLRLWLETYREYYPDLWYFNAGQKPALEILWHKPELVHSVRTLFGVHDLSQELYRQYNWKEWRNYHTIHLLIRHRHYLDSWWNFYWWPELNEINIHDYPMTFGQMARDVYDFK</sequence>
<organism evidence="1 2">
    <name type="scientific">Zootermopsis nevadensis</name>
    <name type="common">Dampwood termite</name>
    <dbReference type="NCBI Taxonomy" id="136037"/>
    <lineage>
        <taxon>Eukaryota</taxon>
        <taxon>Metazoa</taxon>
        <taxon>Ecdysozoa</taxon>
        <taxon>Arthropoda</taxon>
        <taxon>Hexapoda</taxon>
        <taxon>Insecta</taxon>
        <taxon>Pterygota</taxon>
        <taxon>Neoptera</taxon>
        <taxon>Polyneoptera</taxon>
        <taxon>Dictyoptera</taxon>
        <taxon>Blattodea</taxon>
        <taxon>Blattoidea</taxon>
        <taxon>Termitoidae</taxon>
        <taxon>Termopsidae</taxon>
        <taxon>Zootermopsis</taxon>
    </lineage>
</organism>
<dbReference type="InterPro" id="IPR029044">
    <property type="entry name" value="Nucleotide-diphossugar_trans"/>
</dbReference>
<dbReference type="Pfam" id="PF04488">
    <property type="entry name" value="Gly_transf_sug"/>
    <property type="match status" value="1"/>
</dbReference>
<protein>
    <submittedName>
        <fullName evidence="1">Uncharacterized protein</fullName>
    </submittedName>
</protein>
<dbReference type="OMA" id="FIEVICI"/>
<dbReference type="PANTHER" id="PTHR46830">
    <property type="entry name" value="TRANSFERASE, PUTATIVE-RELATED"/>
    <property type="match status" value="1"/>
</dbReference>
<dbReference type="Proteomes" id="UP000027135">
    <property type="component" value="Unassembled WGS sequence"/>
</dbReference>
<name>A0A067RU85_ZOONE</name>
<dbReference type="SUPFAM" id="SSF53448">
    <property type="entry name" value="Nucleotide-diphospho-sugar transferases"/>
    <property type="match status" value="1"/>
</dbReference>
<evidence type="ECO:0000313" key="2">
    <source>
        <dbReference type="Proteomes" id="UP000027135"/>
    </source>
</evidence>
<dbReference type="PANTHER" id="PTHR46830:SF1">
    <property type="entry name" value="ALPHA-1,4-N-ACETYLGLUCOSAMINYLTRANSFERASE"/>
    <property type="match status" value="1"/>
</dbReference>
<dbReference type="AlphaFoldDB" id="A0A067RU85"/>
<dbReference type="InParanoid" id="A0A067RU85"/>
<dbReference type="Gene3D" id="3.90.550.20">
    <property type="match status" value="1"/>
</dbReference>
<dbReference type="InterPro" id="IPR007577">
    <property type="entry name" value="GlycoTrfase_DXD_sugar-bd_CS"/>
</dbReference>